<evidence type="ECO:0000259" key="1">
    <source>
        <dbReference type="Pfam" id="PF00156"/>
    </source>
</evidence>
<keyword evidence="2" id="KW-0808">Transferase</keyword>
<organism evidence="2 3">
    <name type="scientific">Cohnella soli</name>
    <dbReference type="NCBI Taxonomy" id="425005"/>
    <lineage>
        <taxon>Bacteria</taxon>
        <taxon>Bacillati</taxon>
        <taxon>Bacillota</taxon>
        <taxon>Bacilli</taxon>
        <taxon>Bacillales</taxon>
        <taxon>Paenibacillaceae</taxon>
        <taxon>Cohnella</taxon>
    </lineage>
</organism>
<dbReference type="RefSeq" id="WP_378134281.1">
    <property type="nucleotide sequence ID" value="NZ_JBHSMI010000025.1"/>
</dbReference>
<dbReference type="GO" id="GO:0016757">
    <property type="term" value="F:glycosyltransferase activity"/>
    <property type="evidence" value="ECO:0007669"/>
    <property type="project" value="UniProtKB-KW"/>
</dbReference>
<sequence>MCKLIFKNRDHAGLLLLETMKNIVHENMLFAAIPNGGIAVAKSITNTIKVPLHVVLSKKIPLHGIPYVGLGSVSEHYELFNEERISNLKLSPRMIEQFKKIPLENLNKKRKSFSRYIPNPSEYTDKTVVIIDDGIASGFTMMSAIKEIEQSNPRSLIVATPVIFSHTKKVLEDTGASVHYYYMSEKTRFVVDEFYESFEEITDFQALSLLD</sequence>
<keyword evidence="2" id="KW-0328">Glycosyltransferase</keyword>
<gene>
    <name evidence="2" type="ORF">ACFPOF_15865</name>
</gene>
<dbReference type="InterPro" id="IPR029057">
    <property type="entry name" value="PRTase-like"/>
</dbReference>
<keyword evidence="3" id="KW-1185">Reference proteome</keyword>
<dbReference type="EMBL" id="JBHSMI010000025">
    <property type="protein sequence ID" value="MFC5404220.1"/>
    <property type="molecule type" value="Genomic_DNA"/>
</dbReference>
<dbReference type="InterPro" id="IPR000836">
    <property type="entry name" value="PRTase_dom"/>
</dbReference>
<feature type="domain" description="Phosphoribosyltransferase" evidence="1">
    <location>
        <begin position="105"/>
        <end position="182"/>
    </location>
</feature>
<comment type="caution">
    <text evidence="2">The sequence shown here is derived from an EMBL/GenBank/DDBJ whole genome shotgun (WGS) entry which is preliminary data.</text>
</comment>
<accession>A0ABW0HUY0</accession>
<dbReference type="Gene3D" id="3.30.1310.20">
    <property type="entry name" value="PRTase-like"/>
    <property type="match status" value="1"/>
</dbReference>
<dbReference type="Gene3D" id="3.40.50.2020">
    <property type="match status" value="1"/>
</dbReference>
<evidence type="ECO:0000313" key="2">
    <source>
        <dbReference type="EMBL" id="MFC5404220.1"/>
    </source>
</evidence>
<dbReference type="Pfam" id="PF00156">
    <property type="entry name" value="Pribosyltran"/>
    <property type="match status" value="1"/>
</dbReference>
<dbReference type="SUPFAM" id="SSF53271">
    <property type="entry name" value="PRTase-like"/>
    <property type="match status" value="1"/>
</dbReference>
<name>A0ABW0HUY0_9BACL</name>
<dbReference type="CDD" id="cd06223">
    <property type="entry name" value="PRTases_typeI"/>
    <property type="match status" value="1"/>
</dbReference>
<protein>
    <submittedName>
        <fullName evidence="2">Phosphoribosyltransferase family protein</fullName>
    </submittedName>
</protein>
<reference evidence="3" key="1">
    <citation type="journal article" date="2019" name="Int. J. Syst. Evol. Microbiol.">
        <title>The Global Catalogue of Microorganisms (GCM) 10K type strain sequencing project: providing services to taxonomists for standard genome sequencing and annotation.</title>
        <authorList>
            <consortium name="The Broad Institute Genomics Platform"/>
            <consortium name="The Broad Institute Genome Sequencing Center for Infectious Disease"/>
            <person name="Wu L."/>
            <person name="Ma J."/>
        </authorList>
    </citation>
    <scope>NUCLEOTIDE SEQUENCE [LARGE SCALE GENOMIC DNA]</scope>
    <source>
        <strain evidence="3">CGMCC 1.18575</strain>
    </source>
</reference>
<evidence type="ECO:0000313" key="3">
    <source>
        <dbReference type="Proteomes" id="UP001596113"/>
    </source>
</evidence>
<dbReference type="Proteomes" id="UP001596113">
    <property type="component" value="Unassembled WGS sequence"/>
</dbReference>
<proteinExistence type="predicted"/>